<feature type="transmembrane region" description="Helical" evidence="2">
    <location>
        <begin position="207"/>
        <end position="225"/>
    </location>
</feature>
<dbReference type="RefSeq" id="WP_090844542.1">
    <property type="nucleotide sequence ID" value="NZ_FMZL01000001.1"/>
</dbReference>
<evidence type="ECO:0000313" key="4">
    <source>
        <dbReference type="Proteomes" id="UP000198528"/>
    </source>
</evidence>
<keyword evidence="2" id="KW-0812">Transmembrane</keyword>
<proteinExistence type="predicted"/>
<feature type="compositionally biased region" description="Low complexity" evidence="1">
    <location>
        <begin position="282"/>
        <end position="330"/>
    </location>
</feature>
<feature type="region of interest" description="Disordered" evidence="1">
    <location>
        <begin position="1"/>
        <end position="72"/>
    </location>
</feature>
<protein>
    <submittedName>
        <fullName evidence="3">Uncharacterized protein</fullName>
    </submittedName>
</protein>
<feature type="transmembrane region" description="Helical" evidence="2">
    <location>
        <begin position="102"/>
        <end position="123"/>
    </location>
</feature>
<evidence type="ECO:0000313" key="3">
    <source>
        <dbReference type="EMBL" id="SDB98563.1"/>
    </source>
</evidence>
<feature type="compositionally biased region" description="Low complexity" evidence="1">
    <location>
        <begin position="243"/>
        <end position="257"/>
    </location>
</feature>
<feature type="transmembrane region" description="Helical" evidence="2">
    <location>
        <begin position="78"/>
        <end position="96"/>
    </location>
</feature>
<name>A0A1G6HWN7_9ACTN</name>
<gene>
    <name evidence="3" type="ORF">SAMN04487824_101194</name>
</gene>
<evidence type="ECO:0000256" key="2">
    <source>
        <dbReference type="SAM" id="Phobius"/>
    </source>
</evidence>
<sequence>MAFDQQGRQGDQTMSQGRTSVYGTRQTERPQGASQYQGASQHTQQYQPYQAYGQAQAQPGQIQQDADEPQKKGVLSEFSGSAVIASALAAVTSFALQSKIGLAGSIIGVGVAAAATTIASQVYKGMLSASAQKLKNLSDQAPSADGAYGATRDLRASSGTTQAWATPVSLDDAASEAGVADSGTPIAPQSVRDAAQSRKGALVRKRMAIVMVVAAVAAVLVYALIVNLATSGQGIGSTEPIVATSSQSQGDQQSQDADTAKDKDAQSQQTKGATDNSKQDGKSSGTTSGTTSGTKDSSGTTTDGTSGNASSGTSGTTSSGNASGSSNSGTGDSGTGTGGGTSGSTGTSGDSGTTEDSGTGTTTDSKGTSGTTTSGTSGATGATTTTTGGN</sequence>
<keyword evidence="4" id="KW-1185">Reference proteome</keyword>
<dbReference type="STRING" id="604330.SAMN04489857_0447"/>
<dbReference type="EMBL" id="FMZL01000001">
    <property type="protein sequence ID" value="SDB98563.1"/>
    <property type="molecule type" value="Genomic_DNA"/>
</dbReference>
<reference evidence="4" key="1">
    <citation type="submission" date="2016-10" db="EMBL/GenBank/DDBJ databases">
        <authorList>
            <person name="Varghese N."/>
            <person name="Submissions S."/>
        </authorList>
    </citation>
    <scope>NUCLEOTIDE SEQUENCE [LARGE SCALE GENOMIC DNA]</scope>
    <source>
        <strain evidence="4">DSM 22619</strain>
    </source>
</reference>
<evidence type="ECO:0000256" key="1">
    <source>
        <dbReference type="SAM" id="MobiDB-lite"/>
    </source>
</evidence>
<feature type="compositionally biased region" description="Low complexity" evidence="1">
    <location>
        <begin position="44"/>
        <end position="64"/>
    </location>
</feature>
<dbReference type="Proteomes" id="UP000198528">
    <property type="component" value="Unassembled WGS sequence"/>
</dbReference>
<accession>A0A1G6HWN7</accession>
<organism evidence="3 4">
    <name type="scientific">Parafannyhessea umbonata</name>
    <dbReference type="NCBI Taxonomy" id="604330"/>
    <lineage>
        <taxon>Bacteria</taxon>
        <taxon>Bacillati</taxon>
        <taxon>Actinomycetota</taxon>
        <taxon>Coriobacteriia</taxon>
        <taxon>Coriobacteriales</taxon>
        <taxon>Atopobiaceae</taxon>
        <taxon>Parafannyhessea</taxon>
    </lineage>
</organism>
<feature type="region of interest" description="Disordered" evidence="1">
    <location>
        <begin position="234"/>
        <end position="390"/>
    </location>
</feature>
<dbReference type="AlphaFoldDB" id="A0A1G6HWN7"/>
<feature type="compositionally biased region" description="Low complexity" evidence="1">
    <location>
        <begin position="344"/>
        <end position="390"/>
    </location>
</feature>
<feature type="compositionally biased region" description="Polar residues" evidence="1">
    <location>
        <begin position="1"/>
        <end position="25"/>
    </location>
</feature>
<keyword evidence="2" id="KW-0472">Membrane</keyword>
<keyword evidence="2" id="KW-1133">Transmembrane helix</keyword>
<feature type="compositionally biased region" description="Gly residues" evidence="1">
    <location>
        <begin position="331"/>
        <end position="343"/>
    </location>
</feature>
<feature type="compositionally biased region" description="Polar residues" evidence="1">
    <location>
        <begin position="32"/>
        <end position="43"/>
    </location>
</feature>